<organism evidence="4 5">
    <name type="scientific">SAR92 bacterium BACL26 MAG-121220-bin70</name>
    <dbReference type="NCBI Taxonomy" id="1655626"/>
    <lineage>
        <taxon>Bacteria</taxon>
        <taxon>Pseudomonadati</taxon>
        <taxon>Pseudomonadota</taxon>
        <taxon>Gammaproteobacteria</taxon>
        <taxon>Cellvibrionales</taxon>
        <taxon>Porticoccaceae</taxon>
        <taxon>SAR92 clade</taxon>
    </lineage>
</organism>
<dbReference type="Pfam" id="PF01985">
    <property type="entry name" value="CRS1_YhbY"/>
    <property type="match status" value="1"/>
</dbReference>
<dbReference type="AlphaFoldDB" id="A0A0R2UG84"/>
<name>A0A0R2UG84_9GAMM</name>
<dbReference type="InterPro" id="IPR035920">
    <property type="entry name" value="YhbY-like_sf"/>
</dbReference>
<proteinExistence type="predicted"/>
<keyword evidence="1 2" id="KW-0694">RNA-binding</keyword>
<dbReference type="PROSITE" id="PS51295">
    <property type="entry name" value="CRM"/>
    <property type="match status" value="1"/>
</dbReference>
<dbReference type="Proteomes" id="UP000051213">
    <property type="component" value="Unassembled WGS sequence"/>
</dbReference>
<protein>
    <submittedName>
        <fullName evidence="4">RNA-binding protein</fullName>
    </submittedName>
</protein>
<comment type="caution">
    <text evidence="4">The sequence shown here is derived from an EMBL/GenBank/DDBJ whole genome shotgun (WGS) entry which is preliminary data.</text>
</comment>
<accession>A0A0R2UG84</accession>
<dbReference type="PANTHER" id="PTHR40065">
    <property type="entry name" value="RNA-BINDING PROTEIN YHBY"/>
    <property type="match status" value="1"/>
</dbReference>
<dbReference type="PANTHER" id="PTHR40065:SF3">
    <property type="entry name" value="RNA-BINDING PROTEIN YHBY"/>
    <property type="match status" value="1"/>
</dbReference>
<evidence type="ECO:0000256" key="2">
    <source>
        <dbReference type="PROSITE-ProRule" id="PRU00626"/>
    </source>
</evidence>
<dbReference type="InterPro" id="IPR001890">
    <property type="entry name" value="RNA-binding_CRM"/>
</dbReference>
<sequence length="101" mass="11193">MTSSAEDKKHLRRLGHNLRPIVTIAGKGLTENIGAEINRALNDHELIKIKLSLGDRAAKKLLCDEICTSYGAQLVQSIGHVLLIYKKAKKPNPKLSNLLRQ</sequence>
<dbReference type="InterPro" id="IPR051925">
    <property type="entry name" value="RNA-binding_domain"/>
</dbReference>
<dbReference type="Gene3D" id="3.30.110.60">
    <property type="entry name" value="YhbY-like"/>
    <property type="match status" value="1"/>
</dbReference>
<dbReference type="SMART" id="SM01103">
    <property type="entry name" value="CRS1_YhbY"/>
    <property type="match status" value="1"/>
</dbReference>
<dbReference type="GO" id="GO:0003723">
    <property type="term" value="F:RNA binding"/>
    <property type="evidence" value="ECO:0007669"/>
    <property type="project" value="UniProtKB-UniRule"/>
</dbReference>
<feature type="domain" description="CRM" evidence="3">
    <location>
        <begin position="1"/>
        <end position="97"/>
    </location>
</feature>
<dbReference type="SUPFAM" id="SSF75471">
    <property type="entry name" value="YhbY-like"/>
    <property type="match status" value="1"/>
</dbReference>
<evidence type="ECO:0000259" key="3">
    <source>
        <dbReference type="PROSITE" id="PS51295"/>
    </source>
</evidence>
<evidence type="ECO:0000313" key="4">
    <source>
        <dbReference type="EMBL" id="KRO96272.1"/>
    </source>
</evidence>
<evidence type="ECO:0000313" key="5">
    <source>
        <dbReference type="Proteomes" id="UP000051213"/>
    </source>
</evidence>
<gene>
    <name evidence="4" type="ORF">ABS24_00590</name>
</gene>
<reference evidence="4 5" key="1">
    <citation type="submission" date="2015-10" db="EMBL/GenBank/DDBJ databases">
        <title>Metagenome-Assembled Genomes uncover a global brackish microbiome.</title>
        <authorList>
            <person name="Hugerth L.W."/>
            <person name="Larsson J."/>
            <person name="Alneberg J."/>
            <person name="Lindh M.V."/>
            <person name="Legrand C."/>
            <person name="Pinhassi J."/>
            <person name="Andersson A.F."/>
        </authorList>
    </citation>
    <scope>NUCLEOTIDE SEQUENCE [LARGE SCALE GENOMIC DNA]</scope>
    <source>
        <strain evidence="4">BACL26 MAG-121220-bin70</strain>
    </source>
</reference>
<evidence type="ECO:0000256" key="1">
    <source>
        <dbReference type="ARBA" id="ARBA00022884"/>
    </source>
</evidence>
<dbReference type="EMBL" id="LICA01000059">
    <property type="protein sequence ID" value="KRO96272.1"/>
    <property type="molecule type" value="Genomic_DNA"/>
</dbReference>